<dbReference type="SUPFAM" id="SSF141868">
    <property type="entry name" value="EAL domain-like"/>
    <property type="match status" value="1"/>
</dbReference>
<dbReference type="InterPro" id="IPR035919">
    <property type="entry name" value="EAL_sf"/>
</dbReference>
<feature type="coiled-coil region" evidence="6">
    <location>
        <begin position="141"/>
        <end position="168"/>
    </location>
</feature>
<evidence type="ECO:0000259" key="8">
    <source>
        <dbReference type="PROSITE" id="PS50110"/>
    </source>
</evidence>
<feature type="modified residue" description="4-aspartylphosphate" evidence="5">
    <location>
        <position position="57"/>
    </location>
</feature>
<feature type="domain" description="HTH luxR-type" evidence="7">
    <location>
        <begin position="751"/>
        <end position="816"/>
    </location>
</feature>
<name>A0AAW9AAH5_9BACL</name>
<dbReference type="InterPro" id="IPR035965">
    <property type="entry name" value="PAS-like_dom_sf"/>
</dbReference>
<dbReference type="PRINTS" id="PR00038">
    <property type="entry name" value="HTHLUXR"/>
</dbReference>
<sequence>MGCEEKINILLVDDRPENLLAIEAIIEKDEYNLVKASSGEEALKYLFNDKFALILLDVQMPGMDGFTTAKFIKAREKTKNIPILFITANSMESEHIFMGYSVGAIDYILKPVDPLILKTKVEGFVDIYKMECKLVQQADLLTAKTLKLEKANKELSETTAKLRLSEALSNVISETSKDSMIVLDKDGVILSVNPSCENELQYPDKELIGKNIRILFTNTESKLYLKNIFRTALNYGSIQGYEGHKELYITRKDGTSFLAEIQFGWKFIQEETIIACTIRDITEQKNNEALIKHMAYHDFLTDLPNRRSFNETLIDHLKKAREANQPVAIMFLNMDRFKYINDSLGHTIGDLILQETSDRLRRTVSDQDFLARVGGDEFNIILPKTNRENALEVADRILDVLQKPFLLDEYELYISTSIGLSIFPYDGEYFNELVKNAGVALNQAKEHGKNKYHVFHTGMNMQSYRSFLMQNDLWKAIERDELELVYQPRVDVVTGKVECAEALLRWNHPSWGAVSPAEFIPLAEQTGQIVEIGDWVFRTACQQLKHWEENGYNSIRLSINFSAQQFMQKDLPSRLKRSIMETNVSANRLEIELTESALVKNEEFIINTLREIKEMGITISIDDFGTGYSSLQYLSRLPINILKIDKSFVHGITDETNENRLITSTIISLAKSLNLSVVAEGVETKEQLEFLSLHHCDEVQGYLFSPPVKQEPFEKMFLQEKDMVFDVKVQHENRIMNQERFENPIPFALEKLKKKHSISTRELEVFDLLLDGLGNKEISQKLFISEHTVKNHVTRIFQKLNVTDRAQAMAMVYQYCVNKSNSVIGI</sequence>
<dbReference type="InterPro" id="IPR000792">
    <property type="entry name" value="Tscrpt_reg_LuxR_C"/>
</dbReference>
<keyword evidence="5" id="KW-0597">Phosphoprotein</keyword>
<dbReference type="Gene3D" id="3.30.450.20">
    <property type="entry name" value="PAS domain"/>
    <property type="match status" value="1"/>
</dbReference>
<keyword evidence="2" id="KW-0805">Transcription regulation</keyword>
<dbReference type="Pfam" id="PF00563">
    <property type="entry name" value="EAL"/>
    <property type="match status" value="1"/>
</dbReference>
<feature type="domain" description="EAL" evidence="10">
    <location>
        <begin position="466"/>
        <end position="721"/>
    </location>
</feature>
<dbReference type="GO" id="GO:0000160">
    <property type="term" value="P:phosphorelay signal transduction system"/>
    <property type="evidence" value="ECO:0007669"/>
    <property type="project" value="UniProtKB-KW"/>
</dbReference>
<evidence type="ECO:0000259" key="10">
    <source>
        <dbReference type="PROSITE" id="PS50883"/>
    </source>
</evidence>
<evidence type="ECO:0000256" key="2">
    <source>
        <dbReference type="ARBA" id="ARBA00023015"/>
    </source>
</evidence>
<keyword evidence="4" id="KW-0804">Transcription</keyword>
<feature type="domain" description="Response regulatory" evidence="8">
    <location>
        <begin position="8"/>
        <end position="125"/>
    </location>
</feature>
<dbReference type="SUPFAM" id="SSF52172">
    <property type="entry name" value="CheY-like"/>
    <property type="match status" value="1"/>
</dbReference>
<dbReference type="PROSITE" id="PS50110">
    <property type="entry name" value="RESPONSE_REGULATORY"/>
    <property type="match status" value="1"/>
</dbReference>
<evidence type="ECO:0000256" key="5">
    <source>
        <dbReference type="PROSITE-ProRule" id="PRU00169"/>
    </source>
</evidence>
<keyword evidence="13" id="KW-1185">Reference proteome</keyword>
<dbReference type="Pfam" id="PF00072">
    <property type="entry name" value="Response_reg"/>
    <property type="match status" value="1"/>
</dbReference>
<dbReference type="RefSeq" id="WP_317940706.1">
    <property type="nucleotide sequence ID" value="NZ_JAUBDJ010000005.1"/>
</dbReference>
<evidence type="ECO:0000313" key="12">
    <source>
        <dbReference type="EMBL" id="MDW0117199.1"/>
    </source>
</evidence>
<dbReference type="FunFam" id="3.30.70.270:FF:000001">
    <property type="entry name" value="Diguanylate cyclase domain protein"/>
    <property type="match status" value="1"/>
</dbReference>
<evidence type="ECO:0000256" key="6">
    <source>
        <dbReference type="SAM" id="Coils"/>
    </source>
</evidence>
<comment type="caution">
    <text evidence="12">The sequence shown here is derived from an EMBL/GenBank/DDBJ whole genome shotgun (WGS) entry which is preliminary data.</text>
</comment>
<dbReference type="PANTHER" id="PTHR44757:SF2">
    <property type="entry name" value="BIOFILM ARCHITECTURE MAINTENANCE PROTEIN MBAA"/>
    <property type="match status" value="1"/>
</dbReference>
<evidence type="ECO:0000256" key="3">
    <source>
        <dbReference type="ARBA" id="ARBA00023125"/>
    </source>
</evidence>
<evidence type="ECO:0000256" key="4">
    <source>
        <dbReference type="ARBA" id="ARBA00023163"/>
    </source>
</evidence>
<dbReference type="CDD" id="cd01949">
    <property type="entry name" value="GGDEF"/>
    <property type="match status" value="1"/>
</dbReference>
<dbReference type="Gene3D" id="3.20.20.450">
    <property type="entry name" value="EAL domain"/>
    <property type="match status" value="1"/>
</dbReference>
<feature type="domain" description="GGDEF" evidence="11">
    <location>
        <begin position="325"/>
        <end position="457"/>
    </location>
</feature>
<dbReference type="InterPro" id="IPR000160">
    <property type="entry name" value="GGDEF_dom"/>
</dbReference>
<feature type="domain" description="PAS" evidence="9">
    <location>
        <begin position="164"/>
        <end position="236"/>
    </location>
</feature>
<dbReference type="SUPFAM" id="SSF46894">
    <property type="entry name" value="C-terminal effector domain of the bipartite response regulators"/>
    <property type="match status" value="1"/>
</dbReference>
<evidence type="ECO:0000259" key="11">
    <source>
        <dbReference type="PROSITE" id="PS50887"/>
    </source>
</evidence>
<dbReference type="CDD" id="cd00130">
    <property type="entry name" value="PAS"/>
    <property type="match status" value="1"/>
</dbReference>
<dbReference type="GO" id="GO:0006355">
    <property type="term" value="P:regulation of DNA-templated transcription"/>
    <property type="evidence" value="ECO:0007669"/>
    <property type="project" value="InterPro"/>
</dbReference>
<keyword evidence="3" id="KW-0238">DNA-binding</keyword>
<accession>A0AAW9AAH5</accession>
<dbReference type="InterPro" id="IPR043128">
    <property type="entry name" value="Rev_trsase/Diguanyl_cyclase"/>
</dbReference>
<dbReference type="SUPFAM" id="SSF55785">
    <property type="entry name" value="PYP-like sensor domain (PAS domain)"/>
    <property type="match status" value="1"/>
</dbReference>
<dbReference type="Gene3D" id="3.30.70.270">
    <property type="match status" value="1"/>
</dbReference>
<gene>
    <name evidence="12" type="ORF">QTL97_09640</name>
</gene>
<dbReference type="PROSITE" id="PS50883">
    <property type="entry name" value="EAL"/>
    <property type="match status" value="1"/>
</dbReference>
<dbReference type="PROSITE" id="PS50887">
    <property type="entry name" value="GGDEF"/>
    <property type="match status" value="1"/>
</dbReference>
<organism evidence="12 13">
    <name type="scientific">Sporosarcina thermotolerans</name>
    <dbReference type="NCBI Taxonomy" id="633404"/>
    <lineage>
        <taxon>Bacteria</taxon>
        <taxon>Bacillati</taxon>
        <taxon>Bacillota</taxon>
        <taxon>Bacilli</taxon>
        <taxon>Bacillales</taxon>
        <taxon>Caryophanaceae</taxon>
        <taxon>Sporosarcina</taxon>
    </lineage>
</organism>
<dbReference type="PANTHER" id="PTHR44757">
    <property type="entry name" value="DIGUANYLATE CYCLASE DGCP"/>
    <property type="match status" value="1"/>
</dbReference>
<dbReference type="SMART" id="SM00448">
    <property type="entry name" value="REC"/>
    <property type="match status" value="1"/>
</dbReference>
<dbReference type="InterPro" id="IPR029787">
    <property type="entry name" value="Nucleotide_cyclase"/>
</dbReference>
<evidence type="ECO:0000313" key="13">
    <source>
        <dbReference type="Proteomes" id="UP001271648"/>
    </source>
</evidence>
<dbReference type="PROSITE" id="PS50112">
    <property type="entry name" value="PAS"/>
    <property type="match status" value="1"/>
</dbReference>
<dbReference type="Pfam" id="PF13426">
    <property type="entry name" value="PAS_9"/>
    <property type="match status" value="1"/>
</dbReference>
<dbReference type="SMART" id="SM00421">
    <property type="entry name" value="HTH_LUXR"/>
    <property type="match status" value="1"/>
</dbReference>
<dbReference type="EMBL" id="JAUBDJ010000005">
    <property type="protein sequence ID" value="MDW0117199.1"/>
    <property type="molecule type" value="Genomic_DNA"/>
</dbReference>
<protein>
    <submittedName>
        <fullName evidence="12">EAL domain-containing protein</fullName>
    </submittedName>
</protein>
<dbReference type="Proteomes" id="UP001271648">
    <property type="component" value="Unassembled WGS sequence"/>
</dbReference>
<dbReference type="InterPro" id="IPR016032">
    <property type="entry name" value="Sig_transdc_resp-reg_C-effctor"/>
</dbReference>
<dbReference type="GO" id="GO:0003677">
    <property type="term" value="F:DNA binding"/>
    <property type="evidence" value="ECO:0007669"/>
    <property type="project" value="UniProtKB-KW"/>
</dbReference>
<dbReference type="InterPro" id="IPR001633">
    <property type="entry name" value="EAL_dom"/>
</dbReference>
<proteinExistence type="predicted"/>
<evidence type="ECO:0000256" key="1">
    <source>
        <dbReference type="ARBA" id="ARBA00023012"/>
    </source>
</evidence>
<dbReference type="FunFam" id="3.20.20.450:FF:000001">
    <property type="entry name" value="Cyclic di-GMP phosphodiesterase yahA"/>
    <property type="match status" value="1"/>
</dbReference>
<dbReference type="InterPro" id="IPR036388">
    <property type="entry name" value="WH-like_DNA-bd_sf"/>
</dbReference>
<evidence type="ECO:0000259" key="9">
    <source>
        <dbReference type="PROSITE" id="PS50112"/>
    </source>
</evidence>
<dbReference type="SMART" id="SM00052">
    <property type="entry name" value="EAL"/>
    <property type="match status" value="1"/>
</dbReference>
<dbReference type="CDD" id="cd01948">
    <property type="entry name" value="EAL"/>
    <property type="match status" value="1"/>
</dbReference>
<evidence type="ECO:0000259" key="7">
    <source>
        <dbReference type="PROSITE" id="PS50043"/>
    </source>
</evidence>
<keyword evidence="6" id="KW-0175">Coiled coil</keyword>
<keyword evidence="1" id="KW-0902">Two-component regulatory system</keyword>
<dbReference type="PROSITE" id="PS00622">
    <property type="entry name" value="HTH_LUXR_1"/>
    <property type="match status" value="1"/>
</dbReference>
<dbReference type="Pfam" id="PF00990">
    <property type="entry name" value="GGDEF"/>
    <property type="match status" value="1"/>
</dbReference>
<dbReference type="NCBIfam" id="TIGR00229">
    <property type="entry name" value="sensory_box"/>
    <property type="match status" value="1"/>
</dbReference>
<dbReference type="SMART" id="SM00091">
    <property type="entry name" value="PAS"/>
    <property type="match status" value="1"/>
</dbReference>
<dbReference type="Gene3D" id="1.10.10.10">
    <property type="entry name" value="Winged helix-like DNA-binding domain superfamily/Winged helix DNA-binding domain"/>
    <property type="match status" value="1"/>
</dbReference>
<dbReference type="AlphaFoldDB" id="A0AAW9AAH5"/>
<dbReference type="InterPro" id="IPR011006">
    <property type="entry name" value="CheY-like_superfamily"/>
</dbReference>
<reference evidence="12 13" key="1">
    <citation type="submission" date="2023-06" db="EMBL/GenBank/DDBJ databases">
        <title>Sporosarcina sp. nov., isolated from Korean traditional fermented seafood 'Jeotgal'.</title>
        <authorList>
            <person name="Yang A.I."/>
            <person name="Shin N.-R."/>
        </authorList>
    </citation>
    <scope>NUCLEOTIDE SEQUENCE [LARGE SCALE GENOMIC DNA]</scope>
    <source>
        <strain evidence="12 13">KCTC43456</strain>
    </source>
</reference>
<dbReference type="SUPFAM" id="SSF55073">
    <property type="entry name" value="Nucleotide cyclase"/>
    <property type="match status" value="1"/>
</dbReference>
<dbReference type="CDD" id="cd06170">
    <property type="entry name" value="LuxR_C_like"/>
    <property type="match status" value="1"/>
</dbReference>
<dbReference type="Pfam" id="PF00196">
    <property type="entry name" value="GerE"/>
    <property type="match status" value="1"/>
</dbReference>
<dbReference type="InterPro" id="IPR001789">
    <property type="entry name" value="Sig_transdc_resp-reg_receiver"/>
</dbReference>
<dbReference type="NCBIfam" id="TIGR00254">
    <property type="entry name" value="GGDEF"/>
    <property type="match status" value="1"/>
</dbReference>
<dbReference type="PROSITE" id="PS50043">
    <property type="entry name" value="HTH_LUXR_2"/>
    <property type="match status" value="1"/>
</dbReference>
<dbReference type="InterPro" id="IPR000014">
    <property type="entry name" value="PAS"/>
</dbReference>
<dbReference type="SMART" id="SM00267">
    <property type="entry name" value="GGDEF"/>
    <property type="match status" value="1"/>
</dbReference>
<dbReference type="Gene3D" id="3.40.50.2300">
    <property type="match status" value="1"/>
</dbReference>
<dbReference type="InterPro" id="IPR052155">
    <property type="entry name" value="Biofilm_reg_signaling"/>
</dbReference>